<keyword evidence="3" id="KW-1185">Reference proteome</keyword>
<reference evidence="3" key="1">
    <citation type="journal article" date="2019" name="Int. J. Syst. Evol. Microbiol.">
        <title>The Global Catalogue of Microorganisms (GCM) 10K type strain sequencing project: providing services to taxonomists for standard genome sequencing and annotation.</title>
        <authorList>
            <consortium name="The Broad Institute Genomics Platform"/>
            <consortium name="The Broad Institute Genome Sequencing Center for Infectious Disease"/>
            <person name="Wu L."/>
            <person name="Ma J."/>
        </authorList>
    </citation>
    <scope>NUCLEOTIDE SEQUENCE [LARGE SCALE GENOMIC DNA]</scope>
    <source>
        <strain evidence="3">CCUG 58938</strain>
    </source>
</reference>
<gene>
    <name evidence="2" type="ORF">ACFQ21_10230</name>
</gene>
<name>A0ABW3K3W6_9BACT</name>
<protein>
    <submittedName>
        <fullName evidence="2">Hachiman antiphage defense system protein HamA</fullName>
    </submittedName>
</protein>
<dbReference type="EMBL" id="JBHTKA010000002">
    <property type="protein sequence ID" value="MFD0999687.1"/>
    <property type="molecule type" value="Genomic_DNA"/>
</dbReference>
<dbReference type="InterPro" id="IPR014976">
    <property type="entry name" value="AbpA_HamA_C"/>
</dbReference>
<accession>A0ABW3K3W6</accession>
<dbReference type="RefSeq" id="WP_377578595.1">
    <property type="nucleotide sequence ID" value="NZ_JBHTKA010000002.1"/>
</dbReference>
<sequence length="267" mass="30434">MRHVSWLEQVETIDTGDRKRVLVFRYNHVNDNDILDEWAKHFRNHYCSDTEIDSEASATGMSKSDYLLNIKFPSRTDAPGPSVRAGDFGEILVADYLQFVLGYDVPRTRYEFKSIRNESTKGIDVVGFRLANPSEITNADELFTFEVKCSLTSSNNATLQNAIDDSKKDFEIRKAESLAAMKIRLRAQSNLSKIALVERFQNQIDRPYRQNSGAAAVVANHVWSQEIIIKATAKEHPNRSRLTLIVIKGDQLMNLVHNLYDRACDFT</sequence>
<proteinExistence type="predicted"/>
<evidence type="ECO:0000259" key="1">
    <source>
        <dbReference type="Pfam" id="PF08878"/>
    </source>
</evidence>
<comment type="caution">
    <text evidence="2">The sequence shown here is derived from an EMBL/GenBank/DDBJ whole genome shotgun (WGS) entry which is preliminary data.</text>
</comment>
<feature type="domain" description="Anti-bacteriophage protein A/HamA C-terminal" evidence="1">
    <location>
        <begin position="5"/>
        <end position="263"/>
    </location>
</feature>
<evidence type="ECO:0000313" key="2">
    <source>
        <dbReference type="EMBL" id="MFD0999687.1"/>
    </source>
</evidence>
<dbReference type="Proteomes" id="UP001597112">
    <property type="component" value="Unassembled WGS sequence"/>
</dbReference>
<dbReference type="Pfam" id="PF08878">
    <property type="entry name" value="HamA"/>
    <property type="match status" value="1"/>
</dbReference>
<evidence type="ECO:0000313" key="3">
    <source>
        <dbReference type="Proteomes" id="UP001597112"/>
    </source>
</evidence>
<organism evidence="2 3">
    <name type="scientific">Ohtaekwangia kribbensis</name>
    <dbReference type="NCBI Taxonomy" id="688913"/>
    <lineage>
        <taxon>Bacteria</taxon>
        <taxon>Pseudomonadati</taxon>
        <taxon>Bacteroidota</taxon>
        <taxon>Cytophagia</taxon>
        <taxon>Cytophagales</taxon>
        <taxon>Fulvivirgaceae</taxon>
        <taxon>Ohtaekwangia</taxon>
    </lineage>
</organism>